<dbReference type="HOGENOM" id="CLU_124338_0_0_9"/>
<reference evidence="1 2" key="1">
    <citation type="submission" date="2012-01" db="EMBL/GenBank/DDBJ databases">
        <title>The Genome Sequence of Helcococcus kunzii ATCC 51366.</title>
        <authorList>
            <consortium name="The Broad Institute Genome Sequencing Platform"/>
            <person name="Earl A."/>
            <person name="Ward D."/>
            <person name="Feldgarden M."/>
            <person name="Gevers D."/>
            <person name="Huys G."/>
            <person name="Young S.K."/>
            <person name="Zeng Q."/>
            <person name="Gargeya S."/>
            <person name="Fitzgerald M."/>
            <person name="Haas B."/>
            <person name="Abouelleil A."/>
            <person name="Alvarado L."/>
            <person name="Arachchi H.M."/>
            <person name="Berlin A."/>
            <person name="Chapman S.B."/>
            <person name="Gearin G."/>
            <person name="Goldberg J."/>
            <person name="Griggs A."/>
            <person name="Gujja S."/>
            <person name="Hansen M."/>
            <person name="Heiman D."/>
            <person name="Howarth C."/>
            <person name="Larimer J."/>
            <person name="Lui A."/>
            <person name="MacDonald P.J.P."/>
            <person name="McCowen C."/>
            <person name="Montmayeur A."/>
            <person name="Murphy C."/>
            <person name="Neiman D."/>
            <person name="Pearson M."/>
            <person name="Priest M."/>
            <person name="Roberts A."/>
            <person name="Saif S."/>
            <person name="Shea T."/>
            <person name="Sisk P."/>
            <person name="Stolte C."/>
            <person name="Sykes S."/>
            <person name="Wortman J."/>
            <person name="Nusbaum C."/>
            <person name="Birren B."/>
        </authorList>
    </citation>
    <scope>NUCLEOTIDE SEQUENCE [LARGE SCALE GENOMIC DNA]</scope>
    <source>
        <strain evidence="1 2">ATCC 51366</strain>
    </source>
</reference>
<dbReference type="InterPro" id="IPR008822">
    <property type="entry name" value="Endonuclease_RusA-like"/>
</dbReference>
<dbReference type="InterPro" id="IPR036614">
    <property type="entry name" value="RusA-like_sf"/>
</dbReference>
<organism evidence="1 2">
    <name type="scientific">Helcococcus kunzii ATCC 51366</name>
    <dbReference type="NCBI Taxonomy" id="883114"/>
    <lineage>
        <taxon>Bacteria</taxon>
        <taxon>Bacillati</taxon>
        <taxon>Bacillota</taxon>
        <taxon>Tissierellia</taxon>
        <taxon>Tissierellales</taxon>
        <taxon>Peptoniphilaceae</taxon>
        <taxon>Helcococcus</taxon>
    </lineage>
</organism>
<dbReference type="STRING" id="883114.HMPREF9709_01210"/>
<gene>
    <name evidence="1" type="ORF">HMPREF9709_01210</name>
</gene>
<dbReference type="GeneID" id="96999189"/>
<name>H3NPE9_9FIRM</name>
<dbReference type="Pfam" id="PF05866">
    <property type="entry name" value="RusA"/>
    <property type="match status" value="1"/>
</dbReference>
<evidence type="ECO:0000313" key="2">
    <source>
        <dbReference type="Proteomes" id="UP000004191"/>
    </source>
</evidence>
<dbReference type="AlphaFoldDB" id="H3NPE9"/>
<protein>
    <submittedName>
        <fullName evidence="1">Uncharacterized protein</fullName>
    </submittedName>
</protein>
<dbReference type="GO" id="GO:0006310">
    <property type="term" value="P:DNA recombination"/>
    <property type="evidence" value="ECO:0007669"/>
    <property type="project" value="InterPro"/>
</dbReference>
<accession>H3NPE9</accession>
<keyword evidence="2" id="KW-1185">Reference proteome</keyword>
<dbReference type="Gene3D" id="3.30.1330.70">
    <property type="entry name" value="Holliday junction resolvase RusA"/>
    <property type="match status" value="1"/>
</dbReference>
<proteinExistence type="predicted"/>
<dbReference type="GO" id="GO:0006281">
    <property type="term" value="P:DNA repair"/>
    <property type="evidence" value="ECO:0007669"/>
    <property type="project" value="InterPro"/>
</dbReference>
<dbReference type="SUPFAM" id="SSF103084">
    <property type="entry name" value="Holliday junction resolvase RusA"/>
    <property type="match status" value="1"/>
</dbReference>
<dbReference type="RefSeq" id="WP_005398725.1">
    <property type="nucleotide sequence ID" value="NZ_JH601088.1"/>
</dbReference>
<evidence type="ECO:0000313" key="1">
    <source>
        <dbReference type="EMBL" id="EHR33462.1"/>
    </source>
</evidence>
<dbReference type="GO" id="GO:0000287">
    <property type="term" value="F:magnesium ion binding"/>
    <property type="evidence" value="ECO:0007669"/>
    <property type="project" value="InterPro"/>
</dbReference>
<dbReference type="EMBL" id="AGEI01000023">
    <property type="protein sequence ID" value="EHR33462.1"/>
    <property type="molecule type" value="Genomic_DNA"/>
</dbReference>
<sequence>MEDRQINNTIEFFIPLEKIPTATGQQKKITWSYKDNKPIIYDAPLLREAKEIFKSELYRHKPDKPLIGPLRLVTKWCYGTKDKTKIGVYKDTKPDTDNIIKAFKDQMTKLRFWEDDAQVSSEITEKFWNDVVGIYVKIEKIQ</sequence>
<comment type="caution">
    <text evidence="1">The sequence shown here is derived from an EMBL/GenBank/DDBJ whole genome shotgun (WGS) entry which is preliminary data.</text>
</comment>
<dbReference type="Proteomes" id="UP000004191">
    <property type="component" value="Unassembled WGS sequence"/>
</dbReference>
<dbReference type="eggNOG" id="COG4570">
    <property type="taxonomic scope" value="Bacteria"/>
</dbReference>